<evidence type="ECO:0000313" key="2">
    <source>
        <dbReference type="EMBL" id="WML88023.1"/>
    </source>
</evidence>
<dbReference type="Proteomes" id="UP001223336">
    <property type="component" value="Unassembled WGS sequence"/>
</dbReference>
<dbReference type="EMBL" id="CP133217">
    <property type="protein sequence ID" value="WML88023.1"/>
    <property type="molecule type" value="Genomic_DNA"/>
</dbReference>
<organism evidence="2">
    <name type="scientific">Thiothrix subterranea</name>
    <dbReference type="NCBI Taxonomy" id="2735563"/>
    <lineage>
        <taxon>Bacteria</taxon>
        <taxon>Pseudomonadati</taxon>
        <taxon>Pseudomonadota</taxon>
        <taxon>Gammaproteobacteria</taxon>
        <taxon>Thiotrichales</taxon>
        <taxon>Thiotrichaceae</taxon>
        <taxon>Thiothrix</taxon>
    </lineage>
</organism>
<dbReference type="Proteomes" id="UP001229862">
    <property type="component" value="Chromosome"/>
</dbReference>
<accession>A0AA51MPQ2</accession>
<reference evidence="2 3" key="1">
    <citation type="submission" date="2023-08" db="EMBL/GenBank/DDBJ databases">
        <title>New molecular markers tilS and rpoB for phylogenetic and monitoring studies of the genus Thiothrix biodiversity.</title>
        <authorList>
            <person name="Ravin N.V."/>
            <person name="Smolyakov D."/>
            <person name="Markov N.D."/>
            <person name="Beletsky A.V."/>
            <person name="Mardanov A.V."/>
            <person name="Rudenko T.S."/>
            <person name="Grabovich M.Y."/>
        </authorList>
    </citation>
    <scope>NUCLEOTIDE SEQUENCE</scope>
    <source>
        <strain evidence="2">DNT52</strain>
        <strain evidence="1 3">H33</strain>
    </source>
</reference>
<evidence type="ECO:0000313" key="3">
    <source>
        <dbReference type="Proteomes" id="UP001223336"/>
    </source>
</evidence>
<name>A0AA51MPQ2_9GAMM</name>
<dbReference type="AlphaFoldDB" id="A0AA51MPQ2"/>
<gene>
    <name evidence="1" type="ORF">RCC75_01140</name>
    <name evidence="2" type="ORF">RCG00_06540</name>
</gene>
<proteinExistence type="predicted"/>
<dbReference type="RefSeq" id="WP_308133346.1">
    <property type="nucleotide sequence ID" value="NZ_CP133217.1"/>
</dbReference>
<keyword evidence="3" id="KW-1185">Reference proteome</keyword>
<sequence>MIHEHEWQQWQQQSAGHAATAAFLLLDVQTNLTMLETLQAALDKIKENSDAEPYVISGNSYFIQLQPQQVLIEELYGDDYAEPIAISLGDFSDALGYWRTQQA</sequence>
<evidence type="ECO:0000313" key="1">
    <source>
        <dbReference type="EMBL" id="MDQ5767115.1"/>
    </source>
</evidence>
<dbReference type="EMBL" id="JAVFKN010000001">
    <property type="protein sequence ID" value="MDQ5767115.1"/>
    <property type="molecule type" value="Genomic_DNA"/>
</dbReference>
<protein>
    <submittedName>
        <fullName evidence="2">Uncharacterized protein</fullName>
    </submittedName>
</protein>